<evidence type="ECO:0000313" key="1">
    <source>
        <dbReference type="EMBL" id="KKM25392.1"/>
    </source>
</evidence>
<dbReference type="EMBL" id="LAZR01012729">
    <property type="protein sequence ID" value="KKM25392.1"/>
    <property type="molecule type" value="Genomic_DNA"/>
</dbReference>
<gene>
    <name evidence="1" type="ORF">LCGC14_1595490</name>
</gene>
<sequence>MKVLVACEFSGIVRDAFKAKGHDAWSCDLLPTERPGLHIQGDVLRIIDKDWDLMIAHPPCTYLSYAGIAHWNRPGRCKKRLEALEFFRQLWEAPIEKICIENPKGCASPTIAKYNQVIQPFYFGDREYKTTWLWLKNLLPLIHIEQDTFFETKTHTEKPEPISIDDTPRKKPRYFVDAKTRSPHKRSVTFQGIADAMATQWNF</sequence>
<protein>
    <recommendedName>
        <fullName evidence="2">DNA cytosine methyltransferase</fullName>
    </recommendedName>
</protein>
<name>A0A0F9ID37_9ZZZZ</name>
<evidence type="ECO:0008006" key="2">
    <source>
        <dbReference type="Google" id="ProtNLM"/>
    </source>
</evidence>
<organism evidence="1">
    <name type="scientific">marine sediment metagenome</name>
    <dbReference type="NCBI Taxonomy" id="412755"/>
    <lineage>
        <taxon>unclassified sequences</taxon>
        <taxon>metagenomes</taxon>
        <taxon>ecological metagenomes</taxon>
    </lineage>
</organism>
<accession>A0A0F9ID37</accession>
<reference evidence="1" key="1">
    <citation type="journal article" date="2015" name="Nature">
        <title>Complex archaea that bridge the gap between prokaryotes and eukaryotes.</title>
        <authorList>
            <person name="Spang A."/>
            <person name="Saw J.H."/>
            <person name="Jorgensen S.L."/>
            <person name="Zaremba-Niedzwiedzka K."/>
            <person name="Martijn J."/>
            <person name="Lind A.E."/>
            <person name="van Eijk R."/>
            <person name="Schleper C."/>
            <person name="Guy L."/>
            <person name="Ettema T.J."/>
        </authorList>
    </citation>
    <scope>NUCLEOTIDE SEQUENCE</scope>
</reference>
<comment type="caution">
    <text evidence="1">The sequence shown here is derived from an EMBL/GenBank/DDBJ whole genome shotgun (WGS) entry which is preliminary data.</text>
</comment>
<dbReference type="AlphaFoldDB" id="A0A0F9ID37"/>
<proteinExistence type="predicted"/>